<dbReference type="GO" id="GO:0008137">
    <property type="term" value="F:NADH dehydrogenase (ubiquinone) activity"/>
    <property type="evidence" value="ECO:0007669"/>
    <property type="project" value="InterPro"/>
</dbReference>
<keyword evidence="3 5" id="KW-0874">Quinone</keyword>
<comment type="subunit">
    <text evidence="3">NDH-1 is composed of 14 different subunits. Subunits NuoB, C, D, E, F, and G constitute the peripheral sector of the complex.</text>
</comment>
<proteinExistence type="inferred from homology"/>
<comment type="catalytic activity">
    <reaction evidence="3 5">
        <text>a quinone + NADH + 5 H(+)(in) = a quinol + NAD(+) + 4 H(+)(out)</text>
        <dbReference type="Rhea" id="RHEA:57888"/>
        <dbReference type="ChEBI" id="CHEBI:15378"/>
        <dbReference type="ChEBI" id="CHEBI:24646"/>
        <dbReference type="ChEBI" id="CHEBI:57540"/>
        <dbReference type="ChEBI" id="CHEBI:57945"/>
        <dbReference type="ChEBI" id="CHEBI:132124"/>
    </reaction>
</comment>
<dbReference type="GO" id="GO:0005886">
    <property type="term" value="C:plasma membrane"/>
    <property type="evidence" value="ECO:0007669"/>
    <property type="project" value="UniProtKB-SubCell"/>
</dbReference>
<organism evidence="8 9">
    <name type="scientific">Thermoactinomyces daqus</name>
    <dbReference type="NCBI Taxonomy" id="1329516"/>
    <lineage>
        <taxon>Bacteria</taxon>
        <taxon>Bacillati</taxon>
        <taxon>Bacillota</taxon>
        <taxon>Bacilli</taxon>
        <taxon>Bacillales</taxon>
        <taxon>Thermoactinomycetaceae</taxon>
        <taxon>Thermoactinomyces</taxon>
    </lineage>
</organism>
<evidence type="ECO:0000259" key="7">
    <source>
        <dbReference type="Pfam" id="PF00329"/>
    </source>
</evidence>
<protein>
    <recommendedName>
        <fullName evidence="3">NADH-quinone oxidoreductase subunit C</fullName>
        <ecNumber evidence="3">7.1.1.-</ecNumber>
    </recommendedName>
    <alternativeName>
        <fullName evidence="3">NADH dehydrogenase I subunit C</fullName>
    </alternativeName>
    <alternativeName>
        <fullName evidence="3">NDH-1 subunit C</fullName>
    </alternativeName>
</protein>
<dbReference type="PROSITE" id="PS00542">
    <property type="entry name" value="COMPLEX1_30K"/>
    <property type="match status" value="1"/>
</dbReference>
<keyword evidence="3 4" id="KW-1278">Translocase</keyword>
<dbReference type="Proteomes" id="UP000530514">
    <property type="component" value="Unassembled WGS sequence"/>
</dbReference>
<dbReference type="AlphaFoldDB" id="A0A7W2AGM9"/>
<keyword evidence="9" id="KW-1185">Reference proteome</keyword>
<sequence length="255" mass="28838">MSHEEQNEKELLKEEKELQPEPSADAKTEKKEGEENNPVKAEPGESDAPVTAKPGLPPKSSVPRAPRAAGAGKARPAAGARPRPAAKKAEKKPEEPSPLQPQLDRFLRLLKDRLGEGAVKEAYINRAGSHIPTLVVDKEHWLSLAQLLKEEESFQFDYLRLLSGVDYETHMEVVYQFYSFAHGHQIAVRVKTGRDEAKVPSVSHLWKAADWNEREAYDLLGIHFENHPNLRRILMPDDWVGHPLRKDYEPLDKEV</sequence>
<keyword evidence="3" id="KW-1003">Cell membrane</keyword>
<reference evidence="8 9" key="1">
    <citation type="submission" date="2020-07" db="EMBL/GenBank/DDBJ databases">
        <authorList>
            <person name="Feng H."/>
        </authorList>
    </citation>
    <scope>NUCLEOTIDE SEQUENCE [LARGE SCALE GENOMIC DNA]</scope>
    <source>
        <strain evidence="9">s-11</strain>
    </source>
</reference>
<keyword evidence="3" id="KW-0472">Membrane</keyword>
<dbReference type="Pfam" id="PF00329">
    <property type="entry name" value="Complex1_30kDa"/>
    <property type="match status" value="1"/>
</dbReference>
<feature type="compositionally biased region" description="Low complexity" evidence="6">
    <location>
        <begin position="63"/>
        <end position="83"/>
    </location>
</feature>
<evidence type="ECO:0000256" key="6">
    <source>
        <dbReference type="SAM" id="MobiDB-lite"/>
    </source>
</evidence>
<dbReference type="GO" id="GO:0050136">
    <property type="term" value="F:NADH dehydrogenase (quinone) (non-electrogenic) activity"/>
    <property type="evidence" value="ECO:0007669"/>
    <property type="project" value="UniProtKB-UniRule"/>
</dbReference>
<comment type="caution">
    <text evidence="8">The sequence shown here is derived from an EMBL/GenBank/DDBJ whole genome shotgun (WGS) entry which is preliminary data.</text>
</comment>
<dbReference type="InterPro" id="IPR020396">
    <property type="entry name" value="NADH_UbQ_OxRdtase_CS"/>
</dbReference>
<comment type="subcellular location">
    <subcellularLocation>
        <location evidence="3">Cell membrane</location>
        <topology evidence="3">Peripheral membrane protein</topology>
        <orientation evidence="3">Cytoplasmic side</orientation>
    </subcellularLocation>
</comment>
<dbReference type="RefSeq" id="WP_052154089.1">
    <property type="nucleotide sequence ID" value="NZ_JACEIP010000003.1"/>
</dbReference>
<evidence type="ECO:0000256" key="4">
    <source>
        <dbReference type="RuleBase" id="RU003456"/>
    </source>
</evidence>
<dbReference type="InterPro" id="IPR001268">
    <property type="entry name" value="NADH_UbQ_OxRdtase_30kDa_su"/>
</dbReference>
<dbReference type="InterPro" id="IPR037232">
    <property type="entry name" value="NADH_quin_OxRdtase_su_C/D-like"/>
</dbReference>
<comment type="similarity">
    <text evidence="1 3 4">Belongs to the complex I 30 kDa subunit family.</text>
</comment>
<dbReference type="NCBIfam" id="TIGR01961">
    <property type="entry name" value="NuoC_fam"/>
    <property type="match status" value="1"/>
</dbReference>
<dbReference type="HAMAP" id="MF_01357">
    <property type="entry name" value="NDH1_NuoC"/>
    <property type="match status" value="1"/>
</dbReference>
<dbReference type="SUPFAM" id="SSF143243">
    <property type="entry name" value="Nqo5-like"/>
    <property type="match status" value="1"/>
</dbReference>
<dbReference type="InterPro" id="IPR010218">
    <property type="entry name" value="NADH_DH_suC"/>
</dbReference>
<evidence type="ECO:0000313" key="9">
    <source>
        <dbReference type="Proteomes" id="UP000530514"/>
    </source>
</evidence>
<evidence type="ECO:0000256" key="3">
    <source>
        <dbReference type="HAMAP-Rule" id="MF_01357"/>
    </source>
</evidence>
<dbReference type="EC" id="7.1.1.-" evidence="3"/>
<evidence type="ECO:0000256" key="1">
    <source>
        <dbReference type="ARBA" id="ARBA00007569"/>
    </source>
</evidence>
<accession>A0A7W2AGM9</accession>
<comment type="function">
    <text evidence="3">NDH-1 shuttles electrons from NADH, via FMN and iron-sulfur (Fe-S) centers, to quinones in the respiratory chain. The immediate electron acceptor for the enzyme in this species is believed to be a menaquinone. Couples the redox reaction to proton translocation (for every two electrons transferred, four hydrogen ions are translocated across the cytoplasmic membrane), and thus conserves the redox energy in a proton gradient.</text>
</comment>
<dbReference type="PANTHER" id="PTHR10884:SF14">
    <property type="entry name" value="NADH DEHYDROGENASE [UBIQUINONE] IRON-SULFUR PROTEIN 3, MITOCHONDRIAL"/>
    <property type="match status" value="1"/>
</dbReference>
<name>A0A7W2AGM9_9BACL</name>
<keyword evidence="3 4" id="KW-0520">NAD</keyword>
<dbReference type="PANTHER" id="PTHR10884">
    <property type="entry name" value="NADH DEHYDROGENASE UBIQUINONE IRON-SULFUR PROTEIN 3"/>
    <property type="match status" value="1"/>
</dbReference>
<evidence type="ECO:0000313" key="8">
    <source>
        <dbReference type="EMBL" id="MBA4541831.1"/>
    </source>
</evidence>
<dbReference type="EMBL" id="JACEIP010000003">
    <property type="protein sequence ID" value="MBA4541831.1"/>
    <property type="molecule type" value="Genomic_DNA"/>
</dbReference>
<feature type="compositionally biased region" description="Basic and acidic residues" evidence="6">
    <location>
        <begin position="1"/>
        <end position="34"/>
    </location>
</feature>
<evidence type="ECO:0000256" key="2">
    <source>
        <dbReference type="ARBA" id="ARBA00022448"/>
    </source>
</evidence>
<gene>
    <name evidence="3" type="primary">nuoC</name>
    <name evidence="8" type="ORF">H1164_02795</name>
</gene>
<keyword evidence="2 3" id="KW-0813">Transport</keyword>
<evidence type="ECO:0000256" key="5">
    <source>
        <dbReference type="RuleBase" id="RU003582"/>
    </source>
</evidence>
<dbReference type="Gene3D" id="3.30.460.80">
    <property type="entry name" value="NADH:ubiquinone oxidoreductase, 30kDa subunit"/>
    <property type="match status" value="1"/>
</dbReference>
<feature type="domain" description="NADH:ubiquinone oxidoreductase 30kDa subunit" evidence="7">
    <location>
        <begin position="135"/>
        <end position="250"/>
    </location>
</feature>
<dbReference type="OrthoDB" id="9803286at2"/>
<dbReference type="GO" id="GO:0048038">
    <property type="term" value="F:quinone binding"/>
    <property type="evidence" value="ECO:0007669"/>
    <property type="project" value="UniProtKB-KW"/>
</dbReference>
<feature type="region of interest" description="Disordered" evidence="6">
    <location>
        <begin position="1"/>
        <end position="103"/>
    </location>
</feature>